<sequence length="261" mass="28746">MGGVFSSKCCLAPLNNSARAEDEDKEGLERREVTRDEVEAVDGEWEVLEVIEAAAATAAALLSCRREWEIKARFTLGAKGRVEGVGPTEVPADKPAVPLASTSLPHVSSSGLFFGLFCTTLTSPALPPPFPKSDLQLAPSATPNREGGSSESESSGFCSRWRRKCTLRLPRVVKRLRHTGHWHTDSTDHREDATHPWRSPTGFQGNTQQDNGLYVTIPAHPHKDPHPHLDQLKDSLEEAKKCVFNRAEKSSRLPPQRVKDN</sequence>
<reference evidence="2" key="2">
    <citation type="submission" date="2004-02" db="EMBL/GenBank/DDBJ databases">
        <authorList>
            <consortium name="Genoscope"/>
            <consortium name="Whitehead Institute Centre for Genome Research"/>
        </authorList>
    </citation>
    <scope>NUCLEOTIDE SEQUENCE</scope>
</reference>
<evidence type="ECO:0000256" key="1">
    <source>
        <dbReference type="SAM" id="MobiDB-lite"/>
    </source>
</evidence>
<protein>
    <submittedName>
        <fullName evidence="2">(spotted green pufferfish) hypothetical protein</fullName>
    </submittedName>
</protein>
<feature type="compositionally biased region" description="Polar residues" evidence="1">
    <location>
        <begin position="201"/>
        <end position="211"/>
    </location>
</feature>
<feature type="compositionally biased region" description="Basic and acidic residues" evidence="1">
    <location>
        <begin position="182"/>
        <end position="195"/>
    </location>
</feature>
<name>Q4SNT4_TETNG</name>
<dbReference type="KEGG" id="tng:GSTEN00015137G001"/>
<dbReference type="AlphaFoldDB" id="Q4SNT4"/>
<organism evidence="2">
    <name type="scientific">Tetraodon nigroviridis</name>
    <name type="common">Spotted green pufferfish</name>
    <name type="synonym">Chelonodon nigroviridis</name>
    <dbReference type="NCBI Taxonomy" id="99883"/>
    <lineage>
        <taxon>Eukaryota</taxon>
        <taxon>Metazoa</taxon>
        <taxon>Chordata</taxon>
        <taxon>Craniata</taxon>
        <taxon>Vertebrata</taxon>
        <taxon>Euteleostomi</taxon>
        <taxon>Actinopterygii</taxon>
        <taxon>Neopterygii</taxon>
        <taxon>Teleostei</taxon>
        <taxon>Neoteleostei</taxon>
        <taxon>Acanthomorphata</taxon>
        <taxon>Eupercaria</taxon>
        <taxon>Tetraodontiformes</taxon>
        <taxon>Tetradontoidea</taxon>
        <taxon>Tetraodontidae</taxon>
        <taxon>Tetraodon</taxon>
    </lineage>
</organism>
<feature type="compositionally biased region" description="Basic and acidic residues" evidence="1">
    <location>
        <begin position="221"/>
        <end position="235"/>
    </location>
</feature>
<reference evidence="2" key="1">
    <citation type="journal article" date="2004" name="Nature">
        <title>Genome duplication in the teleost fish Tetraodon nigroviridis reveals the early vertebrate proto-karyotype.</title>
        <authorList>
            <person name="Jaillon O."/>
            <person name="Aury J.-M."/>
            <person name="Brunet F."/>
            <person name="Petit J.-L."/>
            <person name="Stange-Thomann N."/>
            <person name="Mauceli E."/>
            <person name="Bouneau L."/>
            <person name="Fischer C."/>
            <person name="Ozouf-Costaz C."/>
            <person name="Bernot A."/>
            <person name="Nicaud S."/>
            <person name="Jaffe D."/>
            <person name="Fisher S."/>
            <person name="Lutfalla G."/>
            <person name="Dossat C."/>
            <person name="Segurens B."/>
            <person name="Dasilva C."/>
            <person name="Salanoubat M."/>
            <person name="Levy M."/>
            <person name="Boudet N."/>
            <person name="Castellano S."/>
            <person name="Anthouard V."/>
            <person name="Jubin C."/>
            <person name="Castelli V."/>
            <person name="Katinka M."/>
            <person name="Vacherie B."/>
            <person name="Biemont C."/>
            <person name="Skalli Z."/>
            <person name="Cattolico L."/>
            <person name="Poulain J."/>
            <person name="De Berardinis V."/>
            <person name="Cruaud C."/>
            <person name="Duprat S."/>
            <person name="Brottier P."/>
            <person name="Coutanceau J.-P."/>
            <person name="Gouzy J."/>
            <person name="Parra G."/>
            <person name="Lardier G."/>
            <person name="Chapple C."/>
            <person name="McKernan K.J."/>
            <person name="McEwan P."/>
            <person name="Bosak S."/>
            <person name="Kellis M."/>
            <person name="Volff J.-N."/>
            <person name="Guigo R."/>
            <person name="Zody M.C."/>
            <person name="Mesirov J."/>
            <person name="Lindblad-Toh K."/>
            <person name="Birren B."/>
            <person name="Nusbaum C."/>
            <person name="Kahn D."/>
            <person name="Robinson-Rechavi M."/>
            <person name="Laudet V."/>
            <person name="Schachter V."/>
            <person name="Quetier F."/>
            <person name="Saurin W."/>
            <person name="Scarpelli C."/>
            <person name="Wincker P."/>
            <person name="Lander E.S."/>
            <person name="Weissenbach J."/>
            <person name="Roest Crollius H."/>
        </authorList>
    </citation>
    <scope>NUCLEOTIDE SEQUENCE [LARGE SCALE GENOMIC DNA]</scope>
</reference>
<comment type="caution">
    <text evidence="2">The sequence shown here is derived from an EMBL/GenBank/DDBJ whole genome shotgun (WGS) entry which is preliminary data.</text>
</comment>
<feature type="region of interest" description="Disordered" evidence="1">
    <location>
        <begin position="130"/>
        <end position="156"/>
    </location>
</feature>
<feature type="region of interest" description="Disordered" evidence="1">
    <location>
        <begin position="182"/>
        <end position="235"/>
    </location>
</feature>
<evidence type="ECO:0000313" key="2">
    <source>
        <dbReference type="EMBL" id="CAF97698.1"/>
    </source>
</evidence>
<gene>
    <name evidence="2" type="ORF">GSTENG00015137001</name>
</gene>
<proteinExistence type="predicted"/>
<dbReference type="EMBL" id="CAAE01014542">
    <property type="protein sequence ID" value="CAF97698.1"/>
    <property type="molecule type" value="Genomic_DNA"/>
</dbReference>
<feature type="compositionally biased region" description="Low complexity" evidence="1">
    <location>
        <begin position="146"/>
        <end position="156"/>
    </location>
</feature>
<accession>Q4SNT4</accession>